<reference evidence="5" key="1">
    <citation type="submission" date="2016-10" db="EMBL/GenBank/DDBJ databases">
        <authorList>
            <person name="Varghese N."/>
            <person name="Submissions S."/>
        </authorList>
    </citation>
    <scope>NUCLEOTIDE SEQUENCE [LARGE SCALE GENOMIC DNA]</scope>
    <source>
        <strain evidence="5">DSM 19684</strain>
    </source>
</reference>
<dbReference type="PANTHER" id="PTHR46558:SF11">
    <property type="entry name" value="HTH-TYPE TRANSCRIPTIONAL REGULATOR XRE"/>
    <property type="match status" value="1"/>
</dbReference>
<dbReference type="PANTHER" id="PTHR46558">
    <property type="entry name" value="TRACRIPTIONAL REGULATORY PROTEIN-RELATED-RELATED"/>
    <property type="match status" value="1"/>
</dbReference>
<dbReference type="Pfam" id="PF01381">
    <property type="entry name" value="HTH_3"/>
    <property type="match status" value="1"/>
</dbReference>
<dbReference type="OrthoDB" id="1446758at2"/>
<dbReference type="Gene3D" id="1.10.260.40">
    <property type="entry name" value="lambda repressor-like DNA-binding domains"/>
    <property type="match status" value="1"/>
</dbReference>
<name>A0A1G7VL49_9FLAO</name>
<protein>
    <submittedName>
        <fullName evidence="4">DNA-binding transcriptional regulator, XRE-family HTH domain</fullName>
    </submittedName>
</protein>
<dbReference type="Proteomes" id="UP000199203">
    <property type="component" value="Unassembled WGS sequence"/>
</dbReference>
<dbReference type="PROSITE" id="PS50943">
    <property type="entry name" value="HTH_CROC1"/>
    <property type="match status" value="1"/>
</dbReference>
<keyword evidence="1 4" id="KW-0238">DNA-binding</keyword>
<dbReference type="InterPro" id="IPR010982">
    <property type="entry name" value="Lambda_DNA-bd_dom_sf"/>
</dbReference>
<proteinExistence type="predicted"/>
<accession>A0A1G7VL49</accession>
<evidence type="ECO:0000256" key="1">
    <source>
        <dbReference type="ARBA" id="ARBA00023125"/>
    </source>
</evidence>
<dbReference type="InterPro" id="IPR001387">
    <property type="entry name" value="Cro/C1-type_HTH"/>
</dbReference>
<organism evidence="4 5">
    <name type="scientific">Epilithonimonas hungarica</name>
    <dbReference type="NCBI Taxonomy" id="454006"/>
    <lineage>
        <taxon>Bacteria</taxon>
        <taxon>Pseudomonadati</taxon>
        <taxon>Bacteroidota</taxon>
        <taxon>Flavobacteriia</taxon>
        <taxon>Flavobacteriales</taxon>
        <taxon>Weeksellaceae</taxon>
        <taxon>Chryseobacterium group</taxon>
        <taxon>Epilithonimonas</taxon>
    </lineage>
</organism>
<evidence type="ECO:0000313" key="5">
    <source>
        <dbReference type="Proteomes" id="UP000199203"/>
    </source>
</evidence>
<evidence type="ECO:0000313" key="4">
    <source>
        <dbReference type="EMBL" id="SDG60473.1"/>
    </source>
</evidence>
<feature type="domain" description="HTH cro/C1-type" evidence="3">
    <location>
        <begin position="7"/>
        <end position="61"/>
    </location>
</feature>
<dbReference type="GO" id="GO:0003677">
    <property type="term" value="F:DNA binding"/>
    <property type="evidence" value="ECO:0007669"/>
    <property type="project" value="UniProtKB-KW"/>
</dbReference>
<evidence type="ECO:0000259" key="3">
    <source>
        <dbReference type="PROSITE" id="PS50943"/>
    </source>
</evidence>
<feature type="coiled-coil region" evidence="2">
    <location>
        <begin position="84"/>
        <end position="111"/>
    </location>
</feature>
<sequence>MKIGNKLRGLRSEKGFSTMDIAERLDVSESTYRRYESDKSFPDIFTLEKIAKVYDKSFLELLPEEIVINNQQQGGTSTNAIVVNQLSEKLVEQYEARIKNLEEQLAYWKDRSK</sequence>
<dbReference type="AlphaFoldDB" id="A0A1G7VL49"/>
<dbReference type="CDD" id="cd00093">
    <property type="entry name" value="HTH_XRE"/>
    <property type="match status" value="1"/>
</dbReference>
<evidence type="ECO:0000256" key="2">
    <source>
        <dbReference type="SAM" id="Coils"/>
    </source>
</evidence>
<dbReference type="RefSeq" id="WP_089875028.1">
    <property type="nucleotide sequence ID" value="NZ_FNBH01000005.1"/>
</dbReference>
<keyword evidence="2" id="KW-0175">Coiled coil</keyword>
<dbReference type="SUPFAM" id="SSF47413">
    <property type="entry name" value="lambda repressor-like DNA-binding domains"/>
    <property type="match status" value="1"/>
</dbReference>
<dbReference type="STRING" id="454006.SAMN05421825_3670"/>
<keyword evidence="5" id="KW-1185">Reference proteome</keyword>
<dbReference type="EMBL" id="FNBH01000005">
    <property type="protein sequence ID" value="SDG60473.1"/>
    <property type="molecule type" value="Genomic_DNA"/>
</dbReference>
<gene>
    <name evidence="4" type="ORF">SAMN05421825_3670</name>
</gene>
<dbReference type="SMART" id="SM00530">
    <property type="entry name" value="HTH_XRE"/>
    <property type="match status" value="1"/>
</dbReference>